<dbReference type="AlphaFoldDB" id="A0A916EMA9"/>
<organism evidence="1 2">
    <name type="scientific">Rhizophagus irregularis</name>
    <dbReference type="NCBI Taxonomy" id="588596"/>
    <lineage>
        <taxon>Eukaryota</taxon>
        <taxon>Fungi</taxon>
        <taxon>Fungi incertae sedis</taxon>
        <taxon>Mucoromycota</taxon>
        <taxon>Glomeromycotina</taxon>
        <taxon>Glomeromycetes</taxon>
        <taxon>Glomerales</taxon>
        <taxon>Glomeraceae</taxon>
        <taxon>Rhizophagus</taxon>
    </lineage>
</organism>
<protein>
    <submittedName>
        <fullName evidence="1">Uncharacterized protein</fullName>
    </submittedName>
</protein>
<evidence type="ECO:0000313" key="1">
    <source>
        <dbReference type="EMBL" id="CAB5394754.1"/>
    </source>
</evidence>
<reference evidence="1" key="1">
    <citation type="submission" date="2020-05" db="EMBL/GenBank/DDBJ databases">
        <authorList>
            <person name="Rincon C."/>
            <person name="Sanders R I."/>
            <person name="Robbins C."/>
            <person name="Chaturvedi A."/>
        </authorList>
    </citation>
    <scope>NUCLEOTIDE SEQUENCE</scope>
    <source>
        <strain evidence="1">CHB12</strain>
    </source>
</reference>
<comment type="caution">
    <text evidence="1">The sequence shown here is derived from an EMBL/GenBank/DDBJ whole genome shotgun (WGS) entry which is preliminary data.</text>
</comment>
<dbReference type="OrthoDB" id="2447929at2759"/>
<evidence type="ECO:0000313" key="2">
    <source>
        <dbReference type="Proteomes" id="UP000684084"/>
    </source>
</evidence>
<name>A0A916EMA9_9GLOM</name>
<accession>A0A916EMA9</accession>
<dbReference type="Proteomes" id="UP000684084">
    <property type="component" value="Unassembled WGS sequence"/>
</dbReference>
<sequence length="67" mass="7373">MLQLILQLICDSVVKTGVKQRILTPKSSVYLLRDITQAQSYSCPCTICFISNGVGKCFAKGTKVSKF</sequence>
<proteinExistence type="predicted"/>
<gene>
    <name evidence="1" type="ORF">CHRIB12_LOCUS23481</name>
</gene>
<dbReference type="EMBL" id="CAGKOT010000091">
    <property type="protein sequence ID" value="CAB5394754.1"/>
    <property type="molecule type" value="Genomic_DNA"/>
</dbReference>